<feature type="compositionally biased region" description="Low complexity" evidence="1">
    <location>
        <begin position="82"/>
        <end position="104"/>
    </location>
</feature>
<evidence type="ECO:0000313" key="3">
    <source>
        <dbReference type="EMBL" id="ADK84831.1"/>
    </source>
</evidence>
<dbReference type="OrthoDB" id="5410518at2"/>
<keyword evidence="2" id="KW-0732">Signal</keyword>
<feature type="signal peptide" evidence="2">
    <location>
        <begin position="1"/>
        <end position="26"/>
    </location>
</feature>
<dbReference type="Proteomes" id="UP000009047">
    <property type="component" value="Chromosome"/>
</dbReference>
<dbReference type="EMBL" id="CP002085">
    <property type="protein sequence ID" value="ADK84831.1"/>
    <property type="molecule type" value="Genomic_DNA"/>
</dbReference>
<evidence type="ECO:0000256" key="1">
    <source>
        <dbReference type="SAM" id="MobiDB-lite"/>
    </source>
</evidence>
<keyword evidence="4" id="KW-1185">Reference proteome</keyword>
<name>E1QGY8_DESB2</name>
<feature type="compositionally biased region" description="Low complexity" evidence="1">
    <location>
        <begin position="40"/>
        <end position="74"/>
    </location>
</feature>
<feature type="compositionally biased region" description="Pro residues" evidence="1">
    <location>
        <begin position="135"/>
        <end position="156"/>
    </location>
</feature>
<sequence>MHCRKFAAKTLIIALLLALAAGPAQAGFMGKVWDTATTGDSQPTTADPQPTQPATTPSAPSSAPATSDVGSQPPAIDPQPAQPATTPSAPSSAPATSDVGSQPPAIDPQPAQPATAPSAPSSVPATSDVGSQPPAIDPQPAQPAAPTVQPSPPSQPEPAAIGGGVKLKRLRSFYDLVGRGEALKGDGSPEAHFALRLRAPGRTINAMALRAQGAPAPTWDTTAGNGAWLLVLAQKGKPLNQPDGALNLPLGQGELVADVLVQDDNSIASGNAKLELVIGFADGQVLILPVE</sequence>
<feature type="chain" id="PRO_5003150165" evidence="2">
    <location>
        <begin position="27"/>
        <end position="291"/>
    </location>
</feature>
<feature type="compositionally biased region" description="Low complexity" evidence="1">
    <location>
        <begin position="112"/>
        <end position="134"/>
    </location>
</feature>
<dbReference type="PRINTS" id="PR01217">
    <property type="entry name" value="PRICHEXTENSN"/>
</dbReference>
<proteinExistence type="predicted"/>
<feature type="region of interest" description="Disordered" evidence="1">
    <location>
        <begin position="35"/>
        <end position="164"/>
    </location>
</feature>
<reference evidence="3 4" key="1">
    <citation type="journal article" date="2010" name="Stand. Genomic Sci.">
        <title>Complete genome sequence of Desulfarculus baarsii type strain (2st14).</title>
        <authorList>
            <person name="Sun H."/>
            <person name="Spring S."/>
            <person name="Lapidus A."/>
            <person name="Davenport K."/>
            <person name="Del Rio T.G."/>
            <person name="Tice H."/>
            <person name="Nolan M."/>
            <person name="Copeland A."/>
            <person name="Cheng J.F."/>
            <person name="Lucas S."/>
            <person name="Tapia R."/>
            <person name="Goodwin L."/>
            <person name="Pitluck S."/>
            <person name="Ivanova N."/>
            <person name="Pagani I."/>
            <person name="Mavromatis K."/>
            <person name="Ovchinnikova G."/>
            <person name="Pati A."/>
            <person name="Chen A."/>
            <person name="Palaniappan K."/>
            <person name="Hauser L."/>
            <person name="Chang Y.J."/>
            <person name="Jeffries C.D."/>
            <person name="Detter J.C."/>
            <person name="Han C."/>
            <person name="Rohde M."/>
            <person name="Brambilla E."/>
            <person name="Goker M."/>
            <person name="Woyke T."/>
            <person name="Bristow J."/>
            <person name="Eisen J.A."/>
            <person name="Markowitz V."/>
            <person name="Hugenholtz P."/>
            <person name="Kyrpides N.C."/>
            <person name="Klenk H.P."/>
            <person name="Land M."/>
        </authorList>
    </citation>
    <scope>NUCLEOTIDE SEQUENCE [LARGE SCALE GENOMIC DNA]</scope>
    <source>
        <strain evidence="4">ATCC 33931 / DSM 2075 / LMG 7858 / VKM B-1802 / 2st14</strain>
    </source>
</reference>
<dbReference type="STRING" id="644282.Deba_1463"/>
<dbReference type="KEGG" id="dbr:Deba_1463"/>
<dbReference type="AlphaFoldDB" id="E1QGY8"/>
<evidence type="ECO:0000313" key="4">
    <source>
        <dbReference type="Proteomes" id="UP000009047"/>
    </source>
</evidence>
<protein>
    <submittedName>
        <fullName evidence="3">Uncharacterized protein</fullName>
    </submittedName>
</protein>
<gene>
    <name evidence="3" type="ordered locus">Deba_1463</name>
</gene>
<dbReference type="RefSeq" id="WP_013258284.1">
    <property type="nucleotide sequence ID" value="NC_014365.1"/>
</dbReference>
<dbReference type="eggNOG" id="COG3115">
    <property type="taxonomic scope" value="Bacteria"/>
</dbReference>
<dbReference type="HOGENOM" id="CLU_955541_0_0_7"/>
<accession>E1QGY8</accession>
<organism evidence="3 4">
    <name type="scientific">Desulfarculus baarsii (strain ATCC 33931 / DSM 2075 / LMG 7858 / VKM B-1802 / 2st14)</name>
    <dbReference type="NCBI Taxonomy" id="644282"/>
    <lineage>
        <taxon>Bacteria</taxon>
        <taxon>Pseudomonadati</taxon>
        <taxon>Thermodesulfobacteriota</taxon>
        <taxon>Desulfarculia</taxon>
        <taxon>Desulfarculales</taxon>
        <taxon>Desulfarculaceae</taxon>
        <taxon>Desulfarculus</taxon>
    </lineage>
</organism>
<evidence type="ECO:0000256" key="2">
    <source>
        <dbReference type="SAM" id="SignalP"/>
    </source>
</evidence>